<proteinExistence type="predicted"/>
<accession>A0A0L0F813</accession>
<evidence type="ECO:0000313" key="2">
    <source>
        <dbReference type="Proteomes" id="UP000054560"/>
    </source>
</evidence>
<reference evidence="1 2" key="1">
    <citation type="submission" date="2011-02" db="EMBL/GenBank/DDBJ databases">
        <title>The Genome Sequence of Sphaeroforma arctica JP610.</title>
        <authorList>
            <consortium name="The Broad Institute Genome Sequencing Platform"/>
            <person name="Russ C."/>
            <person name="Cuomo C."/>
            <person name="Young S.K."/>
            <person name="Zeng Q."/>
            <person name="Gargeya S."/>
            <person name="Alvarado L."/>
            <person name="Berlin A."/>
            <person name="Chapman S.B."/>
            <person name="Chen Z."/>
            <person name="Freedman E."/>
            <person name="Gellesch M."/>
            <person name="Goldberg J."/>
            <person name="Griggs A."/>
            <person name="Gujja S."/>
            <person name="Heilman E."/>
            <person name="Heiman D."/>
            <person name="Howarth C."/>
            <person name="Mehta T."/>
            <person name="Neiman D."/>
            <person name="Pearson M."/>
            <person name="Roberts A."/>
            <person name="Saif S."/>
            <person name="Shea T."/>
            <person name="Shenoy N."/>
            <person name="Sisk P."/>
            <person name="Stolte C."/>
            <person name="Sykes S."/>
            <person name="White J."/>
            <person name="Yandava C."/>
            <person name="Burger G."/>
            <person name="Gray M.W."/>
            <person name="Holland P.W.H."/>
            <person name="King N."/>
            <person name="Lang F.B.F."/>
            <person name="Roger A.J."/>
            <person name="Ruiz-Trillo I."/>
            <person name="Haas B."/>
            <person name="Nusbaum C."/>
            <person name="Birren B."/>
        </authorList>
    </citation>
    <scope>NUCLEOTIDE SEQUENCE [LARGE SCALE GENOMIC DNA]</scope>
    <source>
        <strain evidence="1 2">JP610</strain>
    </source>
</reference>
<dbReference type="AlphaFoldDB" id="A0A0L0F813"/>
<sequence length="93" mass="10540">MKQISVGSLASEESARALVRDDAVFQRIQRAKKALRARANRVRKPARNLAPRSLVKFKASPNRLKADYQWKGPATVRSQNISVKYTISFRGKE</sequence>
<name>A0A0L0F813_9EUKA</name>
<dbReference type="Proteomes" id="UP000054560">
    <property type="component" value="Unassembled WGS sequence"/>
</dbReference>
<dbReference type="GeneID" id="25915110"/>
<dbReference type="EMBL" id="KQ246443">
    <property type="protein sequence ID" value="KNC72834.1"/>
    <property type="molecule type" value="Genomic_DNA"/>
</dbReference>
<dbReference type="RefSeq" id="XP_014146736.1">
    <property type="nucleotide sequence ID" value="XM_014291261.1"/>
</dbReference>
<gene>
    <name evidence="1" type="ORF">SARC_14606</name>
</gene>
<protein>
    <submittedName>
        <fullName evidence="1">Uncharacterized protein</fullName>
    </submittedName>
</protein>
<evidence type="ECO:0000313" key="1">
    <source>
        <dbReference type="EMBL" id="KNC72834.1"/>
    </source>
</evidence>
<keyword evidence="2" id="KW-1185">Reference proteome</keyword>
<organism evidence="1 2">
    <name type="scientific">Sphaeroforma arctica JP610</name>
    <dbReference type="NCBI Taxonomy" id="667725"/>
    <lineage>
        <taxon>Eukaryota</taxon>
        <taxon>Ichthyosporea</taxon>
        <taxon>Ichthyophonida</taxon>
        <taxon>Sphaeroforma</taxon>
    </lineage>
</organism>
<feature type="non-terminal residue" evidence="1">
    <location>
        <position position="93"/>
    </location>
</feature>